<sequence length="146" mass="16903">MEDVIKYLTRGRGSWNYRPDTELHTNFNQPTMFLVAKMWMQFIGTRLAPALNVSNVNVFQAETGPVLQEFTKMNELRTLNYPSNMFRSTLTHQDEGANLEKEGAAQDPTRYAHSMGGNFYQTYVKGKGKAPMEMRQRPNWDDEEND</sequence>
<evidence type="ECO:0000313" key="1">
    <source>
        <dbReference type="EMBL" id="MBA0847003.1"/>
    </source>
</evidence>
<name>A0A7J9KKL2_GOSSC</name>
<proteinExistence type="predicted"/>
<protein>
    <submittedName>
        <fullName evidence="1">Uncharacterized protein</fullName>
    </submittedName>
</protein>
<dbReference type="AlphaFoldDB" id="A0A7J9KKL2"/>
<dbReference type="EMBL" id="JABFAF010000001">
    <property type="protein sequence ID" value="MBA0847003.1"/>
    <property type="molecule type" value="Genomic_DNA"/>
</dbReference>
<dbReference type="Proteomes" id="UP000593576">
    <property type="component" value="Unassembled WGS sequence"/>
</dbReference>
<organism evidence="1 2">
    <name type="scientific">Gossypium schwendimanii</name>
    <name type="common">Cotton</name>
    <dbReference type="NCBI Taxonomy" id="34291"/>
    <lineage>
        <taxon>Eukaryota</taxon>
        <taxon>Viridiplantae</taxon>
        <taxon>Streptophyta</taxon>
        <taxon>Embryophyta</taxon>
        <taxon>Tracheophyta</taxon>
        <taxon>Spermatophyta</taxon>
        <taxon>Magnoliopsida</taxon>
        <taxon>eudicotyledons</taxon>
        <taxon>Gunneridae</taxon>
        <taxon>Pentapetalae</taxon>
        <taxon>rosids</taxon>
        <taxon>malvids</taxon>
        <taxon>Malvales</taxon>
        <taxon>Malvaceae</taxon>
        <taxon>Malvoideae</taxon>
        <taxon>Gossypium</taxon>
    </lineage>
</organism>
<evidence type="ECO:0000313" key="2">
    <source>
        <dbReference type="Proteomes" id="UP000593576"/>
    </source>
</evidence>
<keyword evidence="2" id="KW-1185">Reference proteome</keyword>
<gene>
    <name evidence="1" type="ORF">Goshw_010984</name>
</gene>
<reference evidence="1 2" key="1">
    <citation type="journal article" date="2019" name="Genome Biol. Evol.">
        <title>Insights into the evolution of the New World diploid cottons (Gossypium, subgenus Houzingenia) based on genome sequencing.</title>
        <authorList>
            <person name="Grover C.E."/>
            <person name="Arick M.A. 2nd"/>
            <person name="Thrash A."/>
            <person name="Conover J.L."/>
            <person name="Sanders W.S."/>
            <person name="Peterson D.G."/>
            <person name="Frelichowski J.E."/>
            <person name="Scheffler J.A."/>
            <person name="Scheffler B.E."/>
            <person name="Wendel J.F."/>
        </authorList>
    </citation>
    <scope>NUCLEOTIDE SEQUENCE [LARGE SCALE GENOMIC DNA]</scope>
    <source>
        <strain evidence="1">1</strain>
        <tissue evidence="1">Leaf</tissue>
    </source>
</reference>
<comment type="caution">
    <text evidence="1">The sequence shown here is derived from an EMBL/GenBank/DDBJ whole genome shotgun (WGS) entry which is preliminary data.</text>
</comment>
<accession>A0A7J9KKL2</accession>
<dbReference type="OrthoDB" id="1001242at2759"/>